<keyword evidence="6" id="KW-1185">Reference proteome</keyword>
<keyword evidence="1" id="KW-0862">Zinc</keyword>
<gene>
    <name evidence="5" type="ORF">HPB51_010782</name>
</gene>
<keyword evidence="2" id="KW-0175">Coiled coil</keyword>
<protein>
    <recommendedName>
        <fullName evidence="4">CCHC-type domain-containing protein</fullName>
    </recommendedName>
</protein>
<reference evidence="5" key="1">
    <citation type="journal article" date="2020" name="Cell">
        <title>Large-Scale Comparative Analyses of Tick Genomes Elucidate Their Genetic Diversity and Vector Capacities.</title>
        <authorList>
            <consortium name="Tick Genome and Microbiome Consortium (TIGMIC)"/>
            <person name="Jia N."/>
            <person name="Wang J."/>
            <person name="Shi W."/>
            <person name="Du L."/>
            <person name="Sun Y."/>
            <person name="Zhan W."/>
            <person name="Jiang J.F."/>
            <person name="Wang Q."/>
            <person name="Zhang B."/>
            <person name="Ji P."/>
            <person name="Bell-Sakyi L."/>
            <person name="Cui X.M."/>
            <person name="Yuan T.T."/>
            <person name="Jiang B.G."/>
            <person name="Yang W.F."/>
            <person name="Lam T.T."/>
            <person name="Chang Q.C."/>
            <person name="Ding S.J."/>
            <person name="Wang X.J."/>
            <person name="Zhu J.G."/>
            <person name="Ruan X.D."/>
            <person name="Zhao L."/>
            <person name="Wei J.T."/>
            <person name="Ye R.Z."/>
            <person name="Que T.C."/>
            <person name="Du C.H."/>
            <person name="Zhou Y.H."/>
            <person name="Cheng J.X."/>
            <person name="Dai P.F."/>
            <person name="Guo W.B."/>
            <person name="Han X.H."/>
            <person name="Huang E.J."/>
            <person name="Li L.F."/>
            <person name="Wei W."/>
            <person name="Gao Y.C."/>
            <person name="Liu J.Z."/>
            <person name="Shao H.Z."/>
            <person name="Wang X."/>
            <person name="Wang C.C."/>
            <person name="Yang T.C."/>
            <person name="Huo Q.B."/>
            <person name="Li W."/>
            <person name="Chen H.Y."/>
            <person name="Chen S.E."/>
            <person name="Zhou L.G."/>
            <person name="Ni X.B."/>
            <person name="Tian J.H."/>
            <person name="Sheng Y."/>
            <person name="Liu T."/>
            <person name="Pan Y.S."/>
            <person name="Xia L.Y."/>
            <person name="Li J."/>
            <person name="Zhao F."/>
            <person name="Cao W.C."/>
        </authorList>
    </citation>
    <scope>NUCLEOTIDE SEQUENCE</scope>
    <source>
        <strain evidence="5">Rmic-2018</strain>
    </source>
</reference>
<sequence>MAASTKTGYDPSTMQWVDIEVAETRKDPIPGKDEYLQIMVRQMQEKLAKMKPRGSTAAAQPQARKTGSTPAACVESPRQLATWKPTHTPRIRSDELVIVLKPKITMDLHAAFGPGGIGTAVQRFTGSTTNAGISVWPVWDQNIVVVGVKTESLASKLIGDITLTIGDRQVPFQGHLKSAGETCKGVVTVADNETSESLRRKLEWIDGEILYVRKLGTSNVAVMTFKGRRVPRFIHYCSENVPARYYKKTVPACYRCGTAGHRPDACSNPDNQRCIHCGAKVELTPEGPAKHDCQPECLICGENHFTGSAQCVGKFRKAWKPALTQRQHGLKNKQEEPSAPLRTDEKAKPMHNKPKPIKAPAGQKSRPPTFGAEDFPSLANPPKQVSNWVGVSFQSLTTTTASPSNSENLKQLEAMKKRIETLERENRALKASQAATPPPPSEPVAMHTSDCSDDEQDTQSDLSGNTSVSKTVVGASNDIEGRLSRLEAKLEEQSKMILEQTKLTVQDIIPQQLNLSVQAAMQDLKQSILPILTASVLQTVQNWLTPQLDQLKTSIKTTEQPRRKVVHRNLANSESESNIAQSLTNQTESPTPLQAPTLDAVAKMTPPQ</sequence>
<feature type="region of interest" description="Disordered" evidence="3">
    <location>
        <begin position="325"/>
        <end position="381"/>
    </location>
</feature>
<feature type="region of interest" description="Disordered" evidence="3">
    <location>
        <begin position="569"/>
        <end position="608"/>
    </location>
</feature>
<keyword evidence="1" id="KW-0863">Zinc-finger</keyword>
<dbReference type="GO" id="GO:0008270">
    <property type="term" value="F:zinc ion binding"/>
    <property type="evidence" value="ECO:0007669"/>
    <property type="project" value="UniProtKB-KW"/>
</dbReference>
<feature type="coiled-coil region" evidence="2">
    <location>
        <begin position="476"/>
        <end position="503"/>
    </location>
</feature>
<feature type="region of interest" description="Disordered" evidence="3">
    <location>
        <begin position="47"/>
        <end position="71"/>
    </location>
</feature>
<dbReference type="GO" id="GO:0003676">
    <property type="term" value="F:nucleic acid binding"/>
    <property type="evidence" value="ECO:0007669"/>
    <property type="project" value="InterPro"/>
</dbReference>
<organism evidence="5 6">
    <name type="scientific">Rhipicephalus microplus</name>
    <name type="common">Cattle tick</name>
    <name type="synonym">Boophilus microplus</name>
    <dbReference type="NCBI Taxonomy" id="6941"/>
    <lineage>
        <taxon>Eukaryota</taxon>
        <taxon>Metazoa</taxon>
        <taxon>Ecdysozoa</taxon>
        <taxon>Arthropoda</taxon>
        <taxon>Chelicerata</taxon>
        <taxon>Arachnida</taxon>
        <taxon>Acari</taxon>
        <taxon>Parasitiformes</taxon>
        <taxon>Ixodida</taxon>
        <taxon>Ixodoidea</taxon>
        <taxon>Ixodidae</taxon>
        <taxon>Rhipicephalinae</taxon>
        <taxon>Rhipicephalus</taxon>
        <taxon>Boophilus</taxon>
    </lineage>
</organism>
<evidence type="ECO:0000256" key="1">
    <source>
        <dbReference type="PROSITE-ProRule" id="PRU00047"/>
    </source>
</evidence>
<dbReference type="EMBL" id="JABSTU010000007">
    <property type="protein sequence ID" value="KAH8025698.1"/>
    <property type="molecule type" value="Genomic_DNA"/>
</dbReference>
<evidence type="ECO:0000313" key="6">
    <source>
        <dbReference type="Proteomes" id="UP000821866"/>
    </source>
</evidence>
<proteinExistence type="predicted"/>
<feature type="compositionally biased region" description="Polar residues" evidence="3">
    <location>
        <begin position="570"/>
        <end position="594"/>
    </location>
</feature>
<evidence type="ECO:0000259" key="4">
    <source>
        <dbReference type="PROSITE" id="PS50158"/>
    </source>
</evidence>
<dbReference type="PROSITE" id="PS50158">
    <property type="entry name" value="ZF_CCHC"/>
    <property type="match status" value="1"/>
</dbReference>
<keyword evidence="1" id="KW-0479">Metal-binding</keyword>
<feature type="compositionally biased region" description="Basic and acidic residues" evidence="3">
    <location>
        <begin position="332"/>
        <end position="348"/>
    </location>
</feature>
<feature type="region of interest" description="Disordered" evidence="3">
    <location>
        <begin position="428"/>
        <end position="469"/>
    </location>
</feature>
<evidence type="ECO:0000313" key="5">
    <source>
        <dbReference type="EMBL" id="KAH8025698.1"/>
    </source>
</evidence>
<reference evidence="5" key="2">
    <citation type="submission" date="2021-09" db="EMBL/GenBank/DDBJ databases">
        <authorList>
            <person name="Jia N."/>
            <person name="Wang J."/>
            <person name="Shi W."/>
            <person name="Du L."/>
            <person name="Sun Y."/>
            <person name="Zhan W."/>
            <person name="Jiang J."/>
            <person name="Wang Q."/>
            <person name="Zhang B."/>
            <person name="Ji P."/>
            <person name="Sakyi L.B."/>
            <person name="Cui X."/>
            <person name="Yuan T."/>
            <person name="Jiang B."/>
            <person name="Yang W."/>
            <person name="Lam T.T.-Y."/>
            <person name="Chang Q."/>
            <person name="Ding S."/>
            <person name="Wang X."/>
            <person name="Zhu J."/>
            <person name="Ruan X."/>
            <person name="Zhao L."/>
            <person name="Wei J."/>
            <person name="Que T."/>
            <person name="Du C."/>
            <person name="Cheng J."/>
            <person name="Dai P."/>
            <person name="Han X."/>
            <person name="Huang E."/>
            <person name="Gao Y."/>
            <person name="Liu J."/>
            <person name="Shao H."/>
            <person name="Ye R."/>
            <person name="Li L."/>
            <person name="Wei W."/>
            <person name="Wang X."/>
            <person name="Wang C."/>
            <person name="Huo Q."/>
            <person name="Li W."/>
            <person name="Guo W."/>
            <person name="Chen H."/>
            <person name="Chen S."/>
            <person name="Zhou L."/>
            <person name="Zhou L."/>
            <person name="Ni X."/>
            <person name="Tian J."/>
            <person name="Zhou Y."/>
            <person name="Sheng Y."/>
            <person name="Liu T."/>
            <person name="Pan Y."/>
            <person name="Xia L."/>
            <person name="Li J."/>
            <person name="Zhao F."/>
            <person name="Cao W."/>
        </authorList>
    </citation>
    <scope>NUCLEOTIDE SEQUENCE</scope>
    <source>
        <strain evidence="5">Rmic-2018</strain>
        <tissue evidence="5">Larvae</tissue>
    </source>
</reference>
<accession>A0A9J6DV20</accession>
<feature type="compositionally biased region" description="Polar residues" evidence="3">
    <location>
        <begin position="459"/>
        <end position="469"/>
    </location>
</feature>
<comment type="caution">
    <text evidence="5">The sequence shown here is derived from an EMBL/GenBank/DDBJ whole genome shotgun (WGS) entry which is preliminary data.</text>
</comment>
<dbReference type="AlphaFoldDB" id="A0A9J6DV20"/>
<feature type="domain" description="CCHC-type" evidence="4">
    <location>
        <begin position="253"/>
        <end position="268"/>
    </location>
</feature>
<evidence type="ECO:0000256" key="3">
    <source>
        <dbReference type="SAM" id="MobiDB-lite"/>
    </source>
</evidence>
<name>A0A9J6DV20_RHIMP</name>
<dbReference type="InterPro" id="IPR001878">
    <property type="entry name" value="Znf_CCHC"/>
</dbReference>
<feature type="compositionally biased region" description="Polar residues" evidence="3">
    <location>
        <begin position="57"/>
        <end position="69"/>
    </location>
</feature>
<dbReference type="Proteomes" id="UP000821866">
    <property type="component" value="Unassembled WGS sequence"/>
</dbReference>
<evidence type="ECO:0000256" key="2">
    <source>
        <dbReference type="SAM" id="Coils"/>
    </source>
</evidence>